<comment type="caution">
    <text evidence="12">The sequence shown here is derived from an EMBL/GenBank/DDBJ whole genome shotgun (WGS) entry which is preliminary data.</text>
</comment>
<reference evidence="12 13" key="1">
    <citation type="submission" date="2013-02" db="EMBL/GenBank/DDBJ databases">
        <title>Whole genome shotgun sequence of Gordonia malaquae NBRC 108250.</title>
        <authorList>
            <person name="Yoshida I."/>
            <person name="Hosoyama A."/>
            <person name="Tsuchikane K."/>
            <person name="Ando Y."/>
            <person name="Baba S."/>
            <person name="Ohji S."/>
            <person name="Hamada M."/>
            <person name="Tamura T."/>
            <person name="Yamazoe A."/>
            <person name="Yamazaki S."/>
            <person name="Fujita N."/>
        </authorList>
    </citation>
    <scope>NUCLEOTIDE SEQUENCE [LARGE SCALE GENOMIC DNA]</scope>
    <source>
        <strain evidence="12 13">NBRC 108250</strain>
    </source>
</reference>
<dbReference type="Proteomes" id="UP000035009">
    <property type="component" value="Unassembled WGS sequence"/>
</dbReference>
<evidence type="ECO:0000313" key="13">
    <source>
        <dbReference type="Proteomes" id="UP000035009"/>
    </source>
</evidence>
<dbReference type="EMBL" id="BAOP01000043">
    <property type="protein sequence ID" value="GAC81738.1"/>
    <property type="molecule type" value="Genomic_DNA"/>
</dbReference>
<keyword evidence="13" id="KW-1185">Reference proteome</keyword>
<proteinExistence type="inferred from homology"/>
<keyword evidence="1 11" id="KW-0813">Transport</keyword>
<comment type="subcellular location">
    <subcellularLocation>
        <location evidence="11">Cell membrane</location>
        <topology evidence="11">Single-pass membrane protein</topology>
    </subcellularLocation>
</comment>
<keyword evidence="9 11" id="KW-0406">Ion transport</keyword>
<name>M3VCB8_GORML</name>
<evidence type="ECO:0000256" key="2">
    <source>
        <dbReference type="ARBA" id="ARBA00022475"/>
    </source>
</evidence>
<evidence type="ECO:0000256" key="8">
    <source>
        <dbReference type="ARBA" id="ARBA00022989"/>
    </source>
</evidence>
<evidence type="ECO:0000256" key="4">
    <source>
        <dbReference type="ARBA" id="ARBA00022692"/>
    </source>
</evidence>
<organism evidence="12 13">
    <name type="scientific">Gordonia malaquae NBRC 108250</name>
    <dbReference type="NCBI Taxonomy" id="1223542"/>
    <lineage>
        <taxon>Bacteria</taxon>
        <taxon>Bacillati</taxon>
        <taxon>Actinomycetota</taxon>
        <taxon>Actinomycetes</taxon>
        <taxon>Mycobacteriales</taxon>
        <taxon>Gordoniaceae</taxon>
        <taxon>Gordonia</taxon>
    </lineage>
</organism>
<evidence type="ECO:0000256" key="3">
    <source>
        <dbReference type="ARBA" id="ARBA00022538"/>
    </source>
</evidence>
<dbReference type="STRING" id="410332.SAMN04488550_0688"/>
<keyword evidence="3 11" id="KW-0633">Potassium transport</keyword>
<dbReference type="HAMAP" id="MF_00276">
    <property type="entry name" value="KdpC"/>
    <property type="match status" value="1"/>
</dbReference>
<evidence type="ECO:0000256" key="11">
    <source>
        <dbReference type="HAMAP-Rule" id="MF_00276"/>
    </source>
</evidence>
<keyword evidence="8 11" id="KW-1133">Transmembrane helix</keyword>
<dbReference type="PANTHER" id="PTHR30042">
    <property type="entry name" value="POTASSIUM-TRANSPORTING ATPASE C CHAIN"/>
    <property type="match status" value="1"/>
</dbReference>
<comment type="similarity">
    <text evidence="11">Belongs to the KdpC family.</text>
</comment>
<keyword evidence="2 11" id="KW-1003">Cell membrane</keyword>
<dbReference type="GO" id="GO:0008556">
    <property type="term" value="F:P-type potassium transmembrane transporter activity"/>
    <property type="evidence" value="ECO:0007669"/>
    <property type="project" value="InterPro"/>
</dbReference>
<dbReference type="eggNOG" id="COG2156">
    <property type="taxonomic scope" value="Bacteria"/>
</dbReference>
<evidence type="ECO:0000256" key="5">
    <source>
        <dbReference type="ARBA" id="ARBA00022741"/>
    </source>
</evidence>
<sequence>MKNLLTGLARQFVVGLIVLGGLTLVVGVAYPAAVWAVSRINSDGAEGSQIKDATGCVVGSELLGVDQHAAPGQPDKYLHARFAGGVDDPTAAGDPASSGASNLGPNNTDLVAIIDKRRAAVAEREGVRPDQVPVDAVTRSGSSLDPGISPAYADLQAPRIARTTGLPIERVRQIISDNTDGRQLGFLGEPTVNVARVNVALGLTGPGCR</sequence>
<dbReference type="GO" id="GO:0005886">
    <property type="term" value="C:plasma membrane"/>
    <property type="evidence" value="ECO:0007669"/>
    <property type="project" value="UniProtKB-SubCell"/>
</dbReference>
<evidence type="ECO:0000313" key="12">
    <source>
        <dbReference type="EMBL" id="GAC81738.1"/>
    </source>
</evidence>
<evidence type="ECO:0000256" key="7">
    <source>
        <dbReference type="ARBA" id="ARBA00022958"/>
    </source>
</evidence>
<feature type="transmembrane region" description="Helical" evidence="11">
    <location>
        <begin position="12"/>
        <end position="33"/>
    </location>
</feature>
<dbReference type="InterPro" id="IPR003820">
    <property type="entry name" value="KdpC"/>
</dbReference>
<keyword evidence="10 11" id="KW-0472">Membrane</keyword>
<dbReference type="GO" id="GO:0005524">
    <property type="term" value="F:ATP binding"/>
    <property type="evidence" value="ECO:0007669"/>
    <property type="project" value="UniProtKB-UniRule"/>
</dbReference>
<keyword evidence="5 11" id="KW-0547">Nucleotide-binding</keyword>
<gene>
    <name evidence="11 12" type="primary">kdpC</name>
    <name evidence="12" type="ORF">GM1_043_00110</name>
</gene>
<dbReference type="PANTHER" id="PTHR30042:SF2">
    <property type="entry name" value="POTASSIUM-TRANSPORTING ATPASE KDPC SUBUNIT"/>
    <property type="match status" value="1"/>
</dbReference>
<dbReference type="OrthoDB" id="9788285at2"/>
<keyword evidence="7 11" id="KW-0630">Potassium</keyword>
<evidence type="ECO:0000256" key="10">
    <source>
        <dbReference type="ARBA" id="ARBA00023136"/>
    </source>
</evidence>
<evidence type="ECO:0000256" key="9">
    <source>
        <dbReference type="ARBA" id="ARBA00023065"/>
    </source>
</evidence>
<evidence type="ECO:0000256" key="6">
    <source>
        <dbReference type="ARBA" id="ARBA00022840"/>
    </source>
</evidence>
<dbReference type="RefSeq" id="WP_008381726.1">
    <property type="nucleotide sequence ID" value="NZ_BAOP01000043.1"/>
</dbReference>
<accession>M3VCB8</accession>
<comment type="subunit">
    <text evidence="11">The system is composed of three essential subunits: KdpA, KdpB and KdpC.</text>
</comment>
<keyword evidence="4 11" id="KW-0812">Transmembrane</keyword>
<protein>
    <recommendedName>
        <fullName evidence="11">Potassium-transporting ATPase KdpC subunit</fullName>
    </recommendedName>
    <alternativeName>
        <fullName evidence="11">ATP phosphohydrolase [potassium-transporting] C chain</fullName>
    </alternativeName>
    <alternativeName>
        <fullName evidence="11">Potassium-binding and translocating subunit C</fullName>
    </alternativeName>
    <alternativeName>
        <fullName evidence="11">Potassium-translocating ATPase C chain</fullName>
    </alternativeName>
</protein>
<dbReference type="AlphaFoldDB" id="M3VCB8"/>
<keyword evidence="6 11" id="KW-0067">ATP-binding</keyword>
<evidence type="ECO:0000256" key="1">
    <source>
        <dbReference type="ARBA" id="ARBA00022448"/>
    </source>
</evidence>
<dbReference type="PIRSF" id="PIRSF001296">
    <property type="entry name" value="K_ATPase_KdpC"/>
    <property type="match status" value="1"/>
</dbReference>
<comment type="function">
    <text evidence="11">Part of the high-affinity ATP-driven potassium transport (or Kdp) system, which catalyzes the hydrolysis of ATP coupled with the electrogenic transport of potassium into the cytoplasm. This subunit acts as a catalytic chaperone that increases the ATP-binding affinity of the ATP-hydrolyzing subunit KdpB by the formation of a transient KdpB/KdpC/ATP ternary complex.</text>
</comment>
<dbReference type="Pfam" id="PF02669">
    <property type="entry name" value="KdpC"/>
    <property type="match status" value="1"/>
</dbReference>